<evidence type="ECO:0000256" key="3">
    <source>
        <dbReference type="ARBA" id="ARBA00022989"/>
    </source>
</evidence>
<dbReference type="Pfam" id="PF12698">
    <property type="entry name" value="ABC2_membrane_3"/>
    <property type="match status" value="1"/>
</dbReference>
<name>A0ABN3AJX6_9MICO</name>
<dbReference type="Proteomes" id="UP001501599">
    <property type="component" value="Unassembled WGS sequence"/>
</dbReference>
<dbReference type="InterPro" id="IPR011049">
    <property type="entry name" value="Serralysin-like_metalloprot_C"/>
</dbReference>
<organism evidence="7 8">
    <name type="scientific">Agrococcus versicolor</name>
    <dbReference type="NCBI Taxonomy" id="501482"/>
    <lineage>
        <taxon>Bacteria</taxon>
        <taxon>Bacillati</taxon>
        <taxon>Actinomycetota</taxon>
        <taxon>Actinomycetes</taxon>
        <taxon>Micrococcales</taxon>
        <taxon>Microbacteriaceae</taxon>
        <taxon>Agrococcus</taxon>
    </lineage>
</organism>
<dbReference type="PANTHER" id="PTHR43077:SF10">
    <property type="entry name" value="TRANSPORT PERMEASE PROTEIN"/>
    <property type="match status" value="1"/>
</dbReference>
<dbReference type="InterPro" id="IPR023908">
    <property type="entry name" value="xxxLxxG_rpt"/>
</dbReference>
<dbReference type="InterPro" id="IPR013525">
    <property type="entry name" value="ABC2_TM"/>
</dbReference>
<keyword evidence="3 5" id="KW-1133">Transmembrane helix</keyword>
<keyword evidence="8" id="KW-1185">Reference proteome</keyword>
<dbReference type="NCBIfam" id="TIGR03062">
    <property type="entry name" value="pip_yhgE_Cterm"/>
    <property type="match status" value="1"/>
</dbReference>
<accession>A0ABN3AJX6</accession>
<evidence type="ECO:0000256" key="4">
    <source>
        <dbReference type="ARBA" id="ARBA00023136"/>
    </source>
</evidence>
<evidence type="ECO:0000256" key="1">
    <source>
        <dbReference type="ARBA" id="ARBA00004141"/>
    </source>
</evidence>
<protein>
    <submittedName>
        <fullName evidence="7">YhgE/Pip domain-containing protein</fullName>
    </submittedName>
</protein>
<evidence type="ECO:0000259" key="6">
    <source>
        <dbReference type="Pfam" id="PF12698"/>
    </source>
</evidence>
<dbReference type="NCBIfam" id="TIGR03057">
    <property type="entry name" value="xxxLxxG_by_4"/>
    <property type="match status" value="4"/>
</dbReference>
<dbReference type="InterPro" id="IPR017500">
    <property type="entry name" value="Phage_infect_YhgE_N"/>
</dbReference>
<keyword evidence="4 5" id="KW-0472">Membrane</keyword>
<reference evidence="7 8" key="1">
    <citation type="journal article" date="2019" name="Int. J. Syst. Evol. Microbiol.">
        <title>The Global Catalogue of Microorganisms (GCM) 10K type strain sequencing project: providing services to taxonomists for standard genome sequencing and annotation.</title>
        <authorList>
            <consortium name="The Broad Institute Genomics Platform"/>
            <consortium name="The Broad Institute Genome Sequencing Center for Infectious Disease"/>
            <person name="Wu L."/>
            <person name="Ma J."/>
        </authorList>
    </citation>
    <scope>NUCLEOTIDE SEQUENCE [LARGE SCALE GENOMIC DNA]</scope>
    <source>
        <strain evidence="7 8">JCM 16026</strain>
    </source>
</reference>
<feature type="transmembrane region" description="Helical" evidence="5">
    <location>
        <begin position="580"/>
        <end position="599"/>
    </location>
</feature>
<feature type="transmembrane region" description="Helical" evidence="5">
    <location>
        <begin position="550"/>
        <end position="573"/>
    </location>
</feature>
<evidence type="ECO:0000313" key="8">
    <source>
        <dbReference type="Proteomes" id="UP001501599"/>
    </source>
</evidence>
<dbReference type="PANTHER" id="PTHR43077">
    <property type="entry name" value="TRANSPORT PERMEASE YVFS-RELATED"/>
    <property type="match status" value="1"/>
</dbReference>
<feature type="transmembrane region" description="Helical" evidence="5">
    <location>
        <begin position="22"/>
        <end position="41"/>
    </location>
</feature>
<comment type="caution">
    <text evidence="7">The sequence shown here is derived from an EMBL/GenBank/DDBJ whole genome shotgun (WGS) entry which is preliminary data.</text>
</comment>
<dbReference type="SUPFAM" id="SSF101967">
    <property type="entry name" value="Adhesin YadA, collagen-binding domain"/>
    <property type="match status" value="1"/>
</dbReference>
<proteinExistence type="predicted"/>
<dbReference type="InterPro" id="IPR017501">
    <property type="entry name" value="Phage_infect_YhgE_C"/>
</dbReference>
<feature type="transmembrane region" description="Helical" evidence="5">
    <location>
        <begin position="478"/>
        <end position="498"/>
    </location>
</feature>
<dbReference type="RefSeq" id="WP_344339554.1">
    <property type="nucleotide sequence ID" value="NZ_BAAAQT010000001.1"/>
</dbReference>
<dbReference type="InterPro" id="IPR051328">
    <property type="entry name" value="T7SS_ABC-Transporter"/>
</dbReference>
<feature type="domain" description="ABC-2 type transporter transmembrane" evidence="6">
    <location>
        <begin position="429"/>
        <end position="654"/>
    </location>
</feature>
<dbReference type="EMBL" id="BAAAQT010000001">
    <property type="protein sequence ID" value="GAA2170903.1"/>
    <property type="molecule type" value="Genomic_DNA"/>
</dbReference>
<keyword evidence="2 5" id="KW-0812">Transmembrane</keyword>
<evidence type="ECO:0000256" key="2">
    <source>
        <dbReference type="ARBA" id="ARBA00022692"/>
    </source>
</evidence>
<feature type="transmembrane region" description="Helical" evidence="5">
    <location>
        <begin position="638"/>
        <end position="657"/>
    </location>
</feature>
<sequence>MTVPQIVLAELRRLVATPMARIALLALCTVPLLYGGLYLWANQDPEGSLDAVPVALVVADAGATDADGAARVVGDEVAERLVASDDFDWHRVTAASAAAGVEDGTYDFAVTLPTTFSADLLSAAGDDPRRARVVLETNDANGYLAGTIGERATDAILASVRESVGEEAAGRLLLAISDIRTGLVDASSGATSLASGATQAHDGSTALADGTAQLATGADALAAGAGDLASGAQQVADGAAPLASGLAALQSSTASLPADAAALAAGTQQVADGDAQVATVGAQVAQVTSGLAADVPQTRADVVAALQAAGLDDAQVADALAPLDALGAAIVDGDGQVQAASGQLQQLAAGAQQVADGANRLSAAAPQLADGIAQASSGASQLSSGATTLASGAASASAGATTLASGAHDAADGAASLDAGIAQLDDGASQLASGLDDAVAEIPDSSASLRTDQAQTIADPVGLDADAVTSAGSYGEGLAPFFLSLAAWIGIYALLLIVRPVSRRAVTALRSPIRVGIASWLAPASLGALQMVALFGIVTLALGFTLAVPLGVLGVMLLASAAFAAIIVALNVWLGSVGQFLGLVLMVVQLVTAGGTFPWQTLPGPLAALHHAMPMTYAVEALRQVMYGGSSAVAWHDVLVLALFGAGALVLVILGVARMMDHRTLRDLQPSLIG</sequence>
<gene>
    <name evidence="7" type="ORF">GCM10009846_02860</name>
</gene>
<dbReference type="Gene3D" id="1.10.287.950">
    <property type="entry name" value="Methyl-accepting chemotaxis protein"/>
    <property type="match status" value="1"/>
</dbReference>
<dbReference type="NCBIfam" id="TIGR03061">
    <property type="entry name" value="pip_yhgE_Nterm"/>
    <property type="match status" value="1"/>
</dbReference>
<feature type="transmembrane region" description="Helical" evidence="5">
    <location>
        <begin position="519"/>
        <end position="544"/>
    </location>
</feature>
<evidence type="ECO:0000313" key="7">
    <source>
        <dbReference type="EMBL" id="GAA2170903.1"/>
    </source>
</evidence>
<evidence type="ECO:0000256" key="5">
    <source>
        <dbReference type="SAM" id="Phobius"/>
    </source>
</evidence>
<comment type="subcellular location">
    <subcellularLocation>
        <location evidence="1">Membrane</location>
        <topology evidence="1">Multi-pass membrane protein</topology>
    </subcellularLocation>
</comment>